<protein>
    <submittedName>
        <fullName evidence="3">Uncharacterized protein</fullName>
    </submittedName>
</protein>
<evidence type="ECO:0000256" key="1">
    <source>
        <dbReference type="SAM" id="MobiDB-lite"/>
    </source>
</evidence>
<sequence length="81" mass="8394">MVSVWSTLHGCGVVPISIQNIQNVEENNPGDQPEQSPVGQGASVETRIGSEDGPGPLLGPAARGTIYPPRGVCAAPEFRLS</sequence>
<dbReference type="EMBL" id="VSWC01000144">
    <property type="protein sequence ID" value="KAA1077520.1"/>
    <property type="molecule type" value="Genomic_DNA"/>
</dbReference>
<proteinExistence type="predicted"/>
<evidence type="ECO:0000313" key="2">
    <source>
        <dbReference type="EMBL" id="KAA1077520.1"/>
    </source>
</evidence>
<evidence type="ECO:0000313" key="4">
    <source>
        <dbReference type="Proteomes" id="UP000324748"/>
    </source>
</evidence>
<dbReference type="EMBL" id="VDEP01000337">
    <property type="protein sequence ID" value="KAA1102873.1"/>
    <property type="molecule type" value="Genomic_DNA"/>
</dbReference>
<organism evidence="3 5">
    <name type="scientific">Puccinia graminis f. sp. tritici</name>
    <dbReference type="NCBI Taxonomy" id="56615"/>
    <lineage>
        <taxon>Eukaryota</taxon>
        <taxon>Fungi</taxon>
        <taxon>Dikarya</taxon>
        <taxon>Basidiomycota</taxon>
        <taxon>Pucciniomycotina</taxon>
        <taxon>Pucciniomycetes</taxon>
        <taxon>Pucciniales</taxon>
        <taxon>Pucciniaceae</taxon>
        <taxon>Puccinia</taxon>
    </lineage>
</organism>
<dbReference type="Proteomes" id="UP000324748">
    <property type="component" value="Unassembled WGS sequence"/>
</dbReference>
<dbReference type="AlphaFoldDB" id="A0A5B0PQC4"/>
<feature type="compositionally biased region" description="Low complexity" evidence="1">
    <location>
        <begin position="53"/>
        <end position="62"/>
    </location>
</feature>
<evidence type="ECO:0000313" key="5">
    <source>
        <dbReference type="Proteomes" id="UP000325313"/>
    </source>
</evidence>
<comment type="caution">
    <text evidence="3">The sequence shown here is derived from an EMBL/GenBank/DDBJ whole genome shotgun (WGS) entry which is preliminary data.</text>
</comment>
<accession>A0A5B0PQC4</accession>
<dbReference type="Proteomes" id="UP000325313">
    <property type="component" value="Unassembled WGS sequence"/>
</dbReference>
<gene>
    <name evidence="2" type="ORF">PGT21_010689</name>
    <name evidence="3" type="ORF">PGTUg99_036900</name>
</gene>
<name>A0A5B0PQC4_PUCGR</name>
<keyword evidence="4" id="KW-1185">Reference proteome</keyword>
<reference evidence="4 5" key="1">
    <citation type="submission" date="2019-05" db="EMBL/GenBank/DDBJ databases">
        <title>Emergence of the Ug99 lineage of the wheat stem rust pathogen through somatic hybridization.</title>
        <authorList>
            <person name="Li F."/>
            <person name="Upadhyaya N.M."/>
            <person name="Sperschneider J."/>
            <person name="Matny O."/>
            <person name="Nguyen-Phuc H."/>
            <person name="Mago R."/>
            <person name="Raley C."/>
            <person name="Miller M.E."/>
            <person name="Silverstein K.A.T."/>
            <person name="Henningsen E."/>
            <person name="Hirsch C.D."/>
            <person name="Visser B."/>
            <person name="Pretorius Z.A."/>
            <person name="Steffenson B.J."/>
            <person name="Schwessinger B."/>
            <person name="Dodds P.N."/>
            <person name="Figueroa M."/>
        </authorList>
    </citation>
    <scope>NUCLEOTIDE SEQUENCE [LARGE SCALE GENOMIC DNA]</scope>
    <source>
        <strain evidence="2">21-0</strain>
        <strain evidence="3 5">Ug99</strain>
    </source>
</reference>
<evidence type="ECO:0000313" key="3">
    <source>
        <dbReference type="EMBL" id="KAA1102873.1"/>
    </source>
</evidence>
<feature type="region of interest" description="Disordered" evidence="1">
    <location>
        <begin position="24"/>
        <end position="63"/>
    </location>
</feature>
<feature type="compositionally biased region" description="Polar residues" evidence="1">
    <location>
        <begin position="24"/>
        <end position="38"/>
    </location>
</feature>